<organism evidence="1 2">
    <name type="scientific">Populus alba x Populus x berolinensis</name>
    <dbReference type="NCBI Taxonomy" id="444605"/>
    <lineage>
        <taxon>Eukaryota</taxon>
        <taxon>Viridiplantae</taxon>
        <taxon>Streptophyta</taxon>
        <taxon>Embryophyta</taxon>
        <taxon>Tracheophyta</taxon>
        <taxon>Spermatophyta</taxon>
        <taxon>Magnoliopsida</taxon>
        <taxon>eudicotyledons</taxon>
        <taxon>Gunneridae</taxon>
        <taxon>Pentapetalae</taxon>
        <taxon>rosids</taxon>
        <taxon>fabids</taxon>
        <taxon>Malpighiales</taxon>
        <taxon>Salicaceae</taxon>
        <taxon>Saliceae</taxon>
        <taxon>Populus</taxon>
    </lineage>
</organism>
<dbReference type="Proteomes" id="UP001164929">
    <property type="component" value="Chromosome 19"/>
</dbReference>
<reference evidence="1" key="1">
    <citation type="journal article" date="2023" name="Mol. Ecol. Resour.">
        <title>Chromosome-level genome assembly of a triploid poplar Populus alba 'Berolinensis'.</title>
        <authorList>
            <person name="Chen S."/>
            <person name="Yu Y."/>
            <person name="Wang X."/>
            <person name="Wang S."/>
            <person name="Zhang T."/>
            <person name="Zhou Y."/>
            <person name="He R."/>
            <person name="Meng N."/>
            <person name="Wang Y."/>
            <person name="Liu W."/>
            <person name="Liu Z."/>
            <person name="Liu J."/>
            <person name="Guo Q."/>
            <person name="Huang H."/>
            <person name="Sederoff R.R."/>
            <person name="Wang G."/>
            <person name="Qu G."/>
            <person name="Chen S."/>
        </authorList>
    </citation>
    <scope>NUCLEOTIDE SEQUENCE</scope>
    <source>
        <strain evidence="1">SC-2020</strain>
    </source>
</reference>
<accession>A0AAD6L740</accession>
<comment type="caution">
    <text evidence="1">The sequence shown here is derived from an EMBL/GenBank/DDBJ whole genome shotgun (WGS) entry which is preliminary data.</text>
</comment>
<dbReference type="EMBL" id="JAQIZT010000019">
    <property type="protein sequence ID" value="KAJ6951529.1"/>
    <property type="molecule type" value="Genomic_DNA"/>
</dbReference>
<protein>
    <submittedName>
        <fullName evidence="1">Uncharacterized protein</fullName>
    </submittedName>
</protein>
<evidence type="ECO:0000313" key="2">
    <source>
        <dbReference type="Proteomes" id="UP001164929"/>
    </source>
</evidence>
<evidence type="ECO:0000313" key="1">
    <source>
        <dbReference type="EMBL" id="KAJ6951529.1"/>
    </source>
</evidence>
<sequence>MRVSQTKEIMMKIWVISGHFLCFADDNTESKNIFTSSMISFPPAFHNQAFILRKKKKWDAARGISRTSSDFQRKLHFD</sequence>
<dbReference type="AlphaFoldDB" id="A0AAD6L740"/>
<proteinExistence type="predicted"/>
<gene>
    <name evidence="1" type="ORF">NC653_040850</name>
</gene>
<keyword evidence="2" id="KW-1185">Reference proteome</keyword>
<name>A0AAD6L740_9ROSI</name>